<evidence type="ECO:0000313" key="2">
    <source>
        <dbReference type="Proteomes" id="UP001611383"/>
    </source>
</evidence>
<evidence type="ECO:0000313" key="1">
    <source>
        <dbReference type="EMBL" id="WNG51796.1"/>
    </source>
</evidence>
<name>A0ABY9X8U6_9BACT</name>
<accession>A0ABY9X8U6</accession>
<dbReference type="Proteomes" id="UP001611383">
    <property type="component" value="Chromosome"/>
</dbReference>
<dbReference type="RefSeq" id="WP_395812089.1">
    <property type="nucleotide sequence ID" value="NZ_CP043494.1"/>
</dbReference>
<protein>
    <submittedName>
        <fullName evidence="1">Uncharacterized protein</fullName>
    </submittedName>
</protein>
<organism evidence="1 2">
    <name type="scientific">Archangium minus</name>
    <dbReference type="NCBI Taxonomy" id="83450"/>
    <lineage>
        <taxon>Bacteria</taxon>
        <taxon>Pseudomonadati</taxon>
        <taxon>Myxococcota</taxon>
        <taxon>Myxococcia</taxon>
        <taxon>Myxococcales</taxon>
        <taxon>Cystobacterineae</taxon>
        <taxon>Archangiaceae</taxon>
        <taxon>Archangium</taxon>
    </lineage>
</organism>
<keyword evidence="2" id="KW-1185">Reference proteome</keyword>
<gene>
    <name evidence="1" type="ORF">F0U60_52580</name>
</gene>
<reference evidence="1 2" key="1">
    <citation type="submission" date="2019-08" db="EMBL/GenBank/DDBJ databases">
        <title>Archangium and Cystobacter genomes.</title>
        <authorList>
            <person name="Chen I.-C.K."/>
            <person name="Wielgoss S."/>
        </authorList>
    </citation>
    <scope>NUCLEOTIDE SEQUENCE [LARGE SCALE GENOMIC DNA]</scope>
    <source>
        <strain evidence="1 2">Cbm 6</strain>
    </source>
</reference>
<dbReference type="EMBL" id="CP043494">
    <property type="protein sequence ID" value="WNG51796.1"/>
    <property type="molecule type" value="Genomic_DNA"/>
</dbReference>
<sequence>MRLDTMAGETFLRMEGPVPEDGPRLALVTRGEELARLLEGAMACSFSHEVPERPEEGEVVERFLRDCSEYSDVHGLPDSLRQEMEEHFSQLLDALWKLDWLVFGNARETTLVPGDDPVRGRAVMLCLARYDSPSVEMDARLRRYLETFKEAVVRIKGGRSNQSEGGAGGLLH</sequence>
<proteinExistence type="predicted"/>